<dbReference type="OrthoDB" id="413122at2759"/>
<keyword evidence="3" id="KW-1185">Reference proteome</keyword>
<dbReference type="InterPro" id="IPR041588">
    <property type="entry name" value="Integrase_H2C2"/>
</dbReference>
<dbReference type="EMBL" id="BGPR01000149">
    <property type="protein sequence ID" value="GBL99489.1"/>
    <property type="molecule type" value="Genomic_DNA"/>
</dbReference>
<dbReference type="Proteomes" id="UP000499080">
    <property type="component" value="Unassembled WGS sequence"/>
</dbReference>
<organism evidence="2 3">
    <name type="scientific">Araneus ventricosus</name>
    <name type="common">Orbweaver spider</name>
    <name type="synonym">Epeira ventricosa</name>
    <dbReference type="NCBI Taxonomy" id="182803"/>
    <lineage>
        <taxon>Eukaryota</taxon>
        <taxon>Metazoa</taxon>
        <taxon>Ecdysozoa</taxon>
        <taxon>Arthropoda</taxon>
        <taxon>Chelicerata</taxon>
        <taxon>Arachnida</taxon>
        <taxon>Araneae</taxon>
        <taxon>Araneomorphae</taxon>
        <taxon>Entelegynae</taxon>
        <taxon>Araneoidea</taxon>
        <taxon>Araneidae</taxon>
        <taxon>Araneus</taxon>
    </lineage>
</organism>
<sequence>MATISPQEYNSRNGGHFGVLKTLSKTRERFYWYPLSKDVEKWCRVSTLAEPEKNLKQERSPEYIIKVSLLFPFLPGPFRELTFHASSRKRDMMGGDYCCCDSSLGKEVRHSMSRVLEMRSNPIQTDI</sequence>
<evidence type="ECO:0000313" key="2">
    <source>
        <dbReference type="EMBL" id="GBL99489.1"/>
    </source>
</evidence>
<dbReference type="Pfam" id="PF17921">
    <property type="entry name" value="Integrase_H2C2"/>
    <property type="match status" value="1"/>
</dbReference>
<gene>
    <name evidence="2" type="ORF">AVEN_68777_1</name>
</gene>
<evidence type="ECO:0000259" key="1">
    <source>
        <dbReference type="Pfam" id="PF17921"/>
    </source>
</evidence>
<dbReference type="Gene3D" id="1.10.340.70">
    <property type="match status" value="1"/>
</dbReference>
<dbReference type="AlphaFoldDB" id="A0A4Y2C5Q1"/>
<accession>A0A4Y2C5Q1</accession>
<evidence type="ECO:0000313" key="3">
    <source>
        <dbReference type="Proteomes" id="UP000499080"/>
    </source>
</evidence>
<comment type="caution">
    <text evidence="2">The sequence shown here is derived from an EMBL/GenBank/DDBJ whole genome shotgun (WGS) entry which is preliminary data.</text>
</comment>
<feature type="domain" description="Integrase zinc-binding" evidence="1">
    <location>
        <begin position="11"/>
        <end position="44"/>
    </location>
</feature>
<reference evidence="2 3" key="1">
    <citation type="journal article" date="2019" name="Sci. Rep.">
        <title>Orb-weaving spider Araneus ventricosus genome elucidates the spidroin gene catalogue.</title>
        <authorList>
            <person name="Kono N."/>
            <person name="Nakamura H."/>
            <person name="Ohtoshi R."/>
            <person name="Moran D.A.P."/>
            <person name="Shinohara A."/>
            <person name="Yoshida Y."/>
            <person name="Fujiwara M."/>
            <person name="Mori M."/>
            <person name="Tomita M."/>
            <person name="Arakawa K."/>
        </authorList>
    </citation>
    <scope>NUCLEOTIDE SEQUENCE [LARGE SCALE GENOMIC DNA]</scope>
</reference>
<name>A0A4Y2C5Q1_ARAVE</name>
<protein>
    <recommendedName>
        <fullName evidence="1">Integrase zinc-binding domain-containing protein</fullName>
    </recommendedName>
</protein>
<proteinExistence type="predicted"/>